<dbReference type="OrthoDB" id="9806170at2"/>
<feature type="binding site" evidence="4">
    <location>
        <begin position="96"/>
        <end position="99"/>
    </location>
    <ligand>
        <name>(6R)-10-formyltetrahydrofolate</name>
        <dbReference type="ChEBI" id="CHEBI:195366"/>
    </ligand>
</feature>
<dbReference type="NCBIfam" id="TIGR00639">
    <property type="entry name" value="PurN"/>
    <property type="match status" value="1"/>
</dbReference>
<sequence>MTGPSKPARVAVLISGRGSNMEALIEACATPGFPATLVSVVSNRPEAPGLAKARAAGLSTTVIDHRAHADRPAFEEALHAHLVDVGAELVCLAGFMRLLTAGFVERWQDRMLNIHPSLLPSFKGLHTHERALEAGVRVHGCTVHLVRPDMDNGPILAQAALAIAPDDTPDSLAARVLTLEHRIYPLALRLMAEGRVRVVDGRALVDGAASPATTLINPRDEA</sequence>
<feature type="site" description="Raises pKa of active site His" evidence="4">
    <location>
        <position position="151"/>
    </location>
</feature>
<dbReference type="PANTHER" id="PTHR43369">
    <property type="entry name" value="PHOSPHORIBOSYLGLYCINAMIDE FORMYLTRANSFERASE"/>
    <property type="match status" value="1"/>
</dbReference>
<dbReference type="InterPro" id="IPR004607">
    <property type="entry name" value="GART"/>
</dbReference>
<dbReference type="PANTHER" id="PTHR43369:SF2">
    <property type="entry name" value="PHOSPHORIBOSYLGLYCINAMIDE FORMYLTRANSFERASE"/>
    <property type="match status" value="1"/>
</dbReference>
<evidence type="ECO:0000256" key="4">
    <source>
        <dbReference type="HAMAP-Rule" id="MF_01930"/>
    </source>
</evidence>
<accession>A0A512H3H6</accession>
<dbReference type="RefSeq" id="WP_147162068.1">
    <property type="nucleotide sequence ID" value="NZ_BJZO01000002.1"/>
</dbReference>
<evidence type="ECO:0000313" key="7">
    <source>
        <dbReference type="Proteomes" id="UP000321567"/>
    </source>
</evidence>
<evidence type="ECO:0000256" key="1">
    <source>
        <dbReference type="ARBA" id="ARBA00005054"/>
    </source>
</evidence>
<dbReference type="EMBL" id="BJZO01000002">
    <property type="protein sequence ID" value="GEO79997.1"/>
    <property type="molecule type" value="Genomic_DNA"/>
</dbReference>
<dbReference type="UniPathway" id="UPA00074">
    <property type="reaction ID" value="UER00126"/>
</dbReference>
<comment type="pathway">
    <text evidence="1 4">Purine metabolism; IMP biosynthesis via de novo pathway; N(2)-formyl-N(1)-(5-phospho-D-ribosyl)glycinamide from N(1)-(5-phospho-D-ribosyl)glycinamide (10-formyl THF route): step 1/1.</text>
</comment>
<dbReference type="EC" id="2.1.2.2" evidence="4"/>
<proteinExistence type="inferred from homology"/>
<keyword evidence="2 4" id="KW-0808">Transferase</keyword>
<comment type="similarity">
    <text evidence="4">Belongs to the GART family.</text>
</comment>
<dbReference type="SUPFAM" id="SSF53328">
    <property type="entry name" value="Formyltransferase"/>
    <property type="match status" value="1"/>
</dbReference>
<protein>
    <recommendedName>
        <fullName evidence="4">Phosphoribosylglycinamide formyltransferase</fullName>
        <ecNumber evidence="4">2.1.2.2</ecNumber>
    </recommendedName>
    <alternativeName>
        <fullName evidence="4">5'-phosphoribosylglycinamide transformylase</fullName>
    </alternativeName>
    <alternativeName>
        <fullName evidence="4">GAR transformylase</fullName>
        <shortName evidence="4">GART</shortName>
    </alternativeName>
</protein>
<evidence type="ECO:0000256" key="2">
    <source>
        <dbReference type="ARBA" id="ARBA00022679"/>
    </source>
</evidence>
<name>A0A512H3H6_9PROT</name>
<organism evidence="6 7">
    <name type="scientific">Pararhodospirillum oryzae</name>
    <dbReference type="NCBI Taxonomy" id="478448"/>
    <lineage>
        <taxon>Bacteria</taxon>
        <taxon>Pseudomonadati</taxon>
        <taxon>Pseudomonadota</taxon>
        <taxon>Alphaproteobacteria</taxon>
        <taxon>Rhodospirillales</taxon>
        <taxon>Rhodospirillaceae</taxon>
        <taxon>Pararhodospirillum</taxon>
    </lineage>
</organism>
<comment type="caution">
    <text evidence="6">The sequence shown here is derived from an EMBL/GenBank/DDBJ whole genome shotgun (WGS) entry which is preliminary data.</text>
</comment>
<evidence type="ECO:0000259" key="5">
    <source>
        <dbReference type="Pfam" id="PF00551"/>
    </source>
</evidence>
<comment type="function">
    <text evidence="4">Catalyzes the transfer of a formyl group from 10-formyltetrahydrofolate to 5-phospho-ribosyl-glycinamide (GAR), producing 5-phospho-ribosyl-N-formylglycinamide (FGAR) and tetrahydrofolate.</text>
</comment>
<dbReference type="Proteomes" id="UP000321567">
    <property type="component" value="Unassembled WGS sequence"/>
</dbReference>
<evidence type="ECO:0000313" key="6">
    <source>
        <dbReference type="EMBL" id="GEO79997.1"/>
    </source>
</evidence>
<feature type="domain" description="Formyl transferase N-terminal" evidence="5">
    <location>
        <begin position="9"/>
        <end position="188"/>
    </location>
</feature>
<feature type="binding site" evidence="4">
    <location>
        <position position="71"/>
    </location>
    <ligand>
        <name>(6R)-10-formyltetrahydrofolate</name>
        <dbReference type="ChEBI" id="CHEBI:195366"/>
    </ligand>
</feature>
<evidence type="ECO:0000256" key="3">
    <source>
        <dbReference type="ARBA" id="ARBA00022755"/>
    </source>
</evidence>
<dbReference type="AlphaFoldDB" id="A0A512H3H6"/>
<dbReference type="CDD" id="cd08645">
    <property type="entry name" value="FMT_core_GART"/>
    <property type="match status" value="1"/>
</dbReference>
<reference evidence="6 7" key="1">
    <citation type="submission" date="2019-07" db="EMBL/GenBank/DDBJ databases">
        <title>Whole genome shotgun sequence of Rhodospirillum oryzae NBRC 107573.</title>
        <authorList>
            <person name="Hosoyama A."/>
            <person name="Uohara A."/>
            <person name="Ohji S."/>
            <person name="Ichikawa N."/>
        </authorList>
    </citation>
    <scope>NUCLEOTIDE SEQUENCE [LARGE SCALE GENOMIC DNA]</scope>
    <source>
        <strain evidence="6 7">NBRC 107573</strain>
    </source>
</reference>
<keyword evidence="7" id="KW-1185">Reference proteome</keyword>
<feature type="binding site" evidence="4">
    <location>
        <begin position="18"/>
        <end position="20"/>
    </location>
    <ligand>
        <name>N(1)-(5-phospho-beta-D-ribosyl)glycinamide</name>
        <dbReference type="ChEBI" id="CHEBI:143788"/>
    </ligand>
</feature>
<dbReference type="InterPro" id="IPR036477">
    <property type="entry name" value="Formyl_transf_N_sf"/>
</dbReference>
<feature type="active site" description="Proton donor" evidence="4">
    <location>
        <position position="115"/>
    </location>
</feature>
<comment type="catalytic activity">
    <reaction evidence="4">
        <text>N(1)-(5-phospho-beta-D-ribosyl)glycinamide + (6R)-10-formyltetrahydrofolate = N(2)-formyl-N(1)-(5-phospho-beta-D-ribosyl)glycinamide + (6S)-5,6,7,8-tetrahydrofolate + H(+)</text>
        <dbReference type="Rhea" id="RHEA:15053"/>
        <dbReference type="ChEBI" id="CHEBI:15378"/>
        <dbReference type="ChEBI" id="CHEBI:57453"/>
        <dbReference type="ChEBI" id="CHEBI:143788"/>
        <dbReference type="ChEBI" id="CHEBI:147286"/>
        <dbReference type="ChEBI" id="CHEBI:195366"/>
        <dbReference type="EC" id="2.1.2.2"/>
    </reaction>
</comment>
<dbReference type="GO" id="GO:0006189">
    <property type="term" value="P:'de novo' IMP biosynthetic process"/>
    <property type="evidence" value="ECO:0007669"/>
    <property type="project" value="UniProtKB-UniRule"/>
</dbReference>
<dbReference type="HAMAP" id="MF_01930">
    <property type="entry name" value="PurN"/>
    <property type="match status" value="1"/>
</dbReference>
<keyword evidence="3 4" id="KW-0658">Purine biosynthesis</keyword>
<dbReference type="Pfam" id="PF00551">
    <property type="entry name" value="Formyl_trans_N"/>
    <property type="match status" value="1"/>
</dbReference>
<dbReference type="GO" id="GO:0005829">
    <property type="term" value="C:cytosol"/>
    <property type="evidence" value="ECO:0007669"/>
    <property type="project" value="TreeGrafter"/>
</dbReference>
<feature type="binding site" evidence="4">
    <location>
        <position position="113"/>
    </location>
    <ligand>
        <name>(6R)-10-formyltetrahydrofolate</name>
        <dbReference type="ChEBI" id="CHEBI:195366"/>
    </ligand>
</feature>
<gene>
    <name evidence="4 6" type="primary">purN</name>
    <name evidence="6" type="ORF">ROR02_01280</name>
</gene>
<dbReference type="Gene3D" id="3.40.50.170">
    <property type="entry name" value="Formyl transferase, N-terminal domain"/>
    <property type="match status" value="1"/>
</dbReference>
<dbReference type="InterPro" id="IPR002376">
    <property type="entry name" value="Formyl_transf_N"/>
</dbReference>
<dbReference type="GO" id="GO:0004644">
    <property type="term" value="F:phosphoribosylglycinamide formyltransferase activity"/>
    <property type="evidence" value="ECO:0007669"/>
    <property type="project" value="UniProtKB-UniRule"/>
</dbReference>